<dbReference type="InterPro" id="IPR000551">
    <property type="entry name" value="MerR-type_HTH_dom"/>
</dbReference>
<evidence type="ECO:0000313" key="3">
    <source>
        <dbReference type="EMBL" id="WKN39581.1"/>
    </source>
</evidence>
<dbReference type="SMART" id="SM00422">
    <property type="entry name" value="HTH_MERR"/>
    <property type="match status" value="1"/>
</dbReference>
<dbReference type="GO" id="GO:0003700">
    <property type="term" value="F:DNA-binding transcription factor activity"/>
    <property type="evidence" value="ECO:0007669"/>
    <property type="project" value="InterPro"/>
</dbReference>
<dbReference type="EMBL" id="CP120682">
    <property type="protein sequence ID" value="WKN39581.1"/>
    <property type="molecule type" value="Genomic_DNA"/>
</dbReference>
<dbReference type="Gene3D" id="1.10.1660.10">
    <property type="match status" value="1"/>
</dbReference>
<dbReference type="InterPro" id="IPR009061">
    <property type="entry name" value="DNA-bd_dom_put_sf"/>
</dbReference>
<dbReference type="PANTHER" id="PTHR30204:SF15">
    <property type="entry name" value="BLL5018 PROTEIN"/>
    <property type="match status" value="1"/>
</dbReference>
<dbReference type="GO" id="GO:0003677">
    <property type="term" value="F:DNA binding"/>
    <property type="evidence" value="ECO:0007669"/>
    <property type="project" value="UniProtKB-KW"/>
</dbReference>
<reference evidence="3" key="2">
    <citation type="journal article" date="2024" name="Antonie Van Leeuwenhoek">
        <title>Roseihalotalea indica gen. nov., sp. nov., a halophilic Bacteroidetes from mesopelagic Southwest Indian Ocean with higher carbohydrate metabolic potential.</title>
        <authorList>
            <person name="Chen B."/>
            <person name="Zhang M."/>
            <person name="Lin D."/>
            <person name="Ye J."/>
            <person name="Tang K."/>
        </authorList>
    </citation>
    <scope>NUCLEOTIDE SEQUENCE</scope>
    <source>
        <strain evidence="3">TK19036</strain>
    </source>
</reference>
<accession>A0AA49JG86</accession>
<protein>
    <submittedName>
        <fullName evidence="3">MerR family transcriptional regulator</fullName>
    </submittedName>
</protein>
<dbReference type="InterPro" id="IPR047057">
    <property type="entry name" value="MerR_fam"/>
</dbReference>
<dbReference type="SUPFAM" id="SSF46955">
    <property type="entry name" value="Putative DNA-binding domain"/>
    <property type="match status" value="1"/>
</dbReference>
<evidence type="ECO:0000259" key="2">
    <source>
        <dbReference type="PROSITE" id="PS50937"/>
    </source>
</evidence>
<sequence>MSYKEKQIEKKYFSIGEVAKQLDVATSQIRFWESEFDIISPQKNRNGKRQFTKDDIEKIKLVYHLVKEKGYTLQGAKDRLKSGSKAAKDKMEMIESLQEIRSFLADLKQKMDL</sequence>
<dbReference type="Pfam" id="PF13411">
    <property type="entry name" value="MerR_1"/>
    <property type="match status" value="1"/>
</dbReference>
<feature type="domain" description="HTH merR-type" evidence="2">
    <location>
        <begin position="12"/>
        <end position="82"/>
    </location>
</feature>
<dbReference type="PROSITE" id="PS50937">
    <property type="entry name" value="HTH_MERR_2"/>
    <property type="match status" value="1"/>
</dbReference>
<evidence type="ECO:0000256" key="1">
    <source>
        <dbReference type="ARBA" id="ARBA00023125"/>
    </source>
</evidence>
<keyword evidence="1" id="KW-0238">DNA-binding</keyword>
<proteinExistence type="predicted"/>
<dbReference type="AlphaFoldDB" id="A0AA49JG86"/>
<reference evidence="3" key="1">
    <citation type="journal article" date="2023" name="Comput. Struct. Biotechnol. J.">
        <title>Discovery of a novel marine Bacteroidetes with a rich repertoire of carbohydrate-active enzymes.</title>
        <authorList>
            <person name="Chen B."/>
            <person name="Liu G."/>
            <person name="Chen Q."/>
            <person name="Wang H."/>
            <person name="Liu L."/>
            <person name="Tang K."/>
        </authorList>
    </citation>
    <scope>NUCLEOTIDE SEQUENCE</scope>
    <source>
        <strain evidence="3">TK19036</strain>
    </source>
</reference>
<dbReference type="CDD" id="cd04765">
    <property type="entry name" value="HTH_MlrA-like_sg2"/>
    <property type="match status" value="1"/>
</dbReference>
<gene>
    <name evidence="3" type="ORF">K4G66_12850</name>
</gene>
<name>A0AA49JG86_9BACT</name>
<dbReference type="PANTHER" id="PTHR30204">
    <property type="entry name" value="REDOX-CYCLING DRUG-SENSING TRANSCRIPTIONAL ACTIVATOR SOXR"/>
    <property type="match status" value="1"/>
</dbReference>
<dbReference type="PROSITE" id="PS00552">
    <property type="entry name" value="HTH_MERR_1"/>
    <property type="match status" value="1"/>
</dbReference>
<organism evidence="3">
    <name type="scientific">Roseihalotalea indica</name>
    <dbReference type="NCBI Taxonomy" id="2867963"/>
    <lineage>
        <taxon>Bacteria</taxon>
        <taxon>Pseudomonadati</taxon>
        <taxon>Bacteroidota</taxon>
        <taxon>Cytophagia</taxon>
        <taxon>Cytophagales</taxon>
        <taxon>Catalimonadaceae</taxon>
        <taxon>Roseihalotalea</taxon>
    </lineage>
</organism>